<dbReference type="GO" id="GO:0016125">
    <property type="term" value="P:sterol metabolic process"/>
    <property type="evidence" value="ECO:0007669"/>
    <property type="project" value="TreeGrafter"/>
</dbReference>
<dbReference type="InterPro" id="IPR017972">
    <property type="entry name" value="Cyt_P450_CS"/>
</dbReference>
<keyword evidence="7 10" id="KW-0560">Oxidoreductase</keyword>
<keyword evidence="11" id="KW-0472">Membrane</keyword>
<dbReference type="RefSeq" id="XP_015865645.3">
    <property type="nucleotide sequence ID" value="XM_016010159.4"/>
</dbReference>
<dbReference type="PANTHER" id="PTHR24286">
    <property type="entry name" value="CYTOCHROME P450 26"/>
    <property type="match status" value="1"/>
</dbReference>
<evidence type="ECO:0000313" key="13">
    <source>
        <dbReference type="RefSeq" id="XP_015865645.3"/>
    </source>
</evidence>
<evidence type="ECO:0000256" key="11">
    <source>
        <dbReference type="SAM" id="Phobius"/>
    </source>
</evidence>
<evidence type="ECO:0000313" key="12">
    <source>
        <dbReference type="Proteomes" id="UP001652623"/>
    </source>
</evidence>
<evidence type="ECO:0000256" key="2">
    <source>
        <dbReference type="ARBA" id="ARBA00004167"/>
    </source>
</evidence>
<sequence length="477" mass="53844">MEPITLSLSLILPIFLIALIFYAFKPKSSKKYNLPPGSFGWPIIGETLGFMNEAHEKWIGDRMKKYSSKIFKTRVLGENMVVLCGAAGHKFVAANEEKLFIAWRPESMQKLFRSSYQKDAKAPQSRKTETQITKAPGFIKPEALVKYAEAMDAIVDKHFKTYWEGKEVVEVHHLSQVMVLQLAGRFFLGIGDDARIEKIAKLMDKMMLALHITPINYPGSTFNQAMKATNALRDDLQLLIKEKKAAFANGAKPQDILSYLIVSADPATGQSQPDHVIADKIMGLLAAAFNSPSMTNAFLMKYLANNPKVFDKVRAEQMEIANSKKPGETLNWEDFQKMKYSWNVALEVMRIVPPLQGTFREAAADFTYEGYTIPKGWKVYWTVSTTNFDSNIFEAPEEFDPTRFEKSTPPPYTNIPFGSGPRMCPGMDYARLQTLTFIHHVVKRFKLEVVDPNFKVLGGLNPIPIEGLHIRLQNISA</sequence>
<gene>
    <name evidence="13" type="primary">LOC107403288</name>
</gene>
<evidence type="ECO:0000256" key="4">
    <source>
        <dbReference type="ARBA" id="ARBA00022692"/>
    </source>
</evidence>
<dbReference type="FunCoup" id="A0A6P3YU51">
    <property type="interactions" value="174"/>
</dbReference>
<dbReference type="Gene3D" id="1.10.630.10">
    <property type="entry name" value="Cytochrome P450"/>
    <property type="match status" value="1"/>
</dbReference>
<organism evidence="12 13">
    <name type="scientific">Ziziphus jujuba</name>
    <name type="common">Chinese jujube</name>
    <name type="synonym">Ziziphus sativa</name>
    <dbReference type="NCBI Taxonomy" id="326968"/>
    <lineage>
        <taxon>Eukaryota</taxon>
        <taxon>Viridiplantae</taxon>
        <taxon>Streptophyta</taxon>
        <taxon>Embryophyta</taxon>
        <taxon>Tracheophyta</taxon>
        <taxon>Spermatophyta</taxon>
        <taxon>Magnoliopsida</taxon>
        <taxon>eudicotyledons</taxon>
        <taxon>Gunneridae</taxon>
        <taxon>Pentapetalae</taxon>
        <taxon>rosids</taxon>
        <taxon>fabids</taxon>
        <taxon>Rosales</taxon>
        <taxon>Rhamnaceae</taxon>
        <taxon>Paliureae</taxon>
        <taxon>Ziziphus</taxon>
    </lineage>
</organism>
<keyword evidence="10" id="KW-0503">Monooxygenase</keyword>
<feature type="binding site" description="axial binding residue" evidence="9">
    <location>
        <position position="424"/>
    </location>
    <ligand>
        <name>heme</name>
        <dbReference type="ChEBI" id="CHEBI:30413"/>
    </ligand>
    <ligandPart>
        <name>Fe</name>
        <dbReference type="ChEBI" id="CHEBI:18248"/>
    </ligandPart>
</feature>
<dbReference type="AlphaFoldDB" id="A0A6P3YU51"/>
<dbReference type="GO" id="GO:0016705">
    <property type="term" value="F:oxidoreductase activity, acting on paired donors, with incorporation or reduction of molecular oxygen"/>
    <property type="evidence" value="ECO:0007669"/>
    <property type="project" value="InterPro"/>
</dbReference>
<feature type="transmembrane region" description="Helical" evidence="11">
    <location>
        <begin position="6"/>
        <end position="24"/>
    </location>
</feature>
<dbReference type="GO" id="GO:0005506">
    <property type="term" value="F:iron ion binding"/>
    <property type="evidence" value="ECO:0007669"/>
    <property type="project" value="InterPro"/>
</dbReference>
<keyword evidence="9 10" id="KW-0349">Heme</keyword>
<dbReference type="InterPro" id="IPR001128">
    <property type="entry name" value="Cyt_P450"/>
</dbReference>
<reference evidence="13" key="1">
    <citation type="submission" date="2025-08" db="UniProtKB">
        <authorList>
            <consortium name="RefSeq"/>
        </authorList>
    </citation>
    <scope>IDENTIFICATION</scope>
    <source>
        <tissue evidence="13">Seedling</tissue>
    </source>
</reference>
<dbReference type="InterPro" id="IPR036396">
    <property type="entry name" value="Cyt_P450_sf"/>
</dbReference>
<dbReference type="Proteomes" id="UP001652623">
    <property type="component" value="Chromosome 12"/>
</dbReference>
<proteinExistence type="inferred from homology"/>
<evidence type="ECO:0000256" key="8">
    <source>
        <dbReference type="ARBA" id="ARBA00023004"/>
    </source>
</evidence>
<dbReference type="InParanoid" id="A0A6P3YU51"/>
<dbReference type="FunFam" id="1.10.630.10:FF:000022">
    <property type="entry name" value="Taxadiene 5-alpha hydroxylase"/>
    <property type="match status" value="1"/>
</dbReference>
<dbReference type="PRINTS" id="PR00463">
    <property type="entry name" value="EP450I"/>
</dbReference>
<dbReference type="GO" id="GO:0016020">
    <property type="term" value="C:membrane"/>
    <property type="evidence" value="ECO:0007669"/>
    <property type="project" value="UniProtKB-SubCell"/>
</dbReference>
<keyword evidence="12" id="KW-1185">Reference proteome</keyword>
<dbReference type="SUPFAM" id="SSF48264">
    <property type="entry name" value="Cytochrome P450"/>
    <property type="match status" value="1"/>
</dbReference>
<dbReference type="SMR" id="A0A6P3YU51"/>
<dbReference type="CDD" id="cd11043">
    <property type="entry name" value="CYP90-like"/>
    <property type="match status" value="1"/>
</dbReference>
<keyword evidence="6 11" id="KW-1133">Transmembrane helix</keyword>
<dbReference type="GeneID" id="107403288"/>
<dbReference type="GO" id="GO:0004497">
    <property type="term" value="F:monooxygenase activity"/>
    <property type="evidence" value="ECO:0007669"/>
    <property type="project" value="UniProtKB-KW"/>
</dbReference>
<accession>A0A6P3YU51</accession>
<evidence type="ECO:0000256" key="3">
    <source>
        <dbReference type="ARBA" id="ARBA00010617"/>
    </source>
</evidence>
<dbReference type="PROSITE" id="PS00086">
    <property type="entry name" value="CYTOCHROME_P450"/>
    <property type="match status" value="1"/>
</dbReference>
<protein>
    <submittedName>
        <fullName evidence="13">Beta-amyrin 28-monooxygenase</fullName>
    </submittedName>
</protein>
<comment type="similarity">
    <text evidence="3 10">Belongs to the cytochrome P450 family.</text>
</comment>
<keyword evidence="4 11" id="KW-0812">Transmembrane</keyword>
<comment type="cofactor">
    <cofactor evidence="1 9">
        <name>heme</name>
        <dbReference type="ChEBI" id="CHEBI:30413"/>
    </cofactor>
</comment>
<dbReference type="Pfam" id="PF00067">
    <property type="entry name" value="p450"/>
    <property type="match status" value="1"/>
</dbReference>
<evidence type="ECO:0000256" key="10">
    <source>
        <dbReference type="RuleBase" id="RU000461"/>
    </source>
</evidence>
<dbReference type="PANTHER" id="PTHR24286:SF88">
    <property type="entry name" value="BETA-AMYRIN 28-OXIDASE-LIKE"/>
    <property type="match status" value="1"/>
</dbReference>
<evidence type="ECO:0000256" key="6">
    <source>
        <dbReference type="ARBA" id="ARBA00022989"/>
    </source>
</evidence>
<dbReference type="KEGG" id="zju:107403288"/>
<evidence type="ECO:0000256" key="7">
    <source>
        <dbReference type="ARBA" id="ARBA00023002"/>
    </source>
</evidence>
<dbReference type="InterPro" id="IPR002401">
    <property type="entry name" value="Cyt_P450_E_grp-I"/>
</dbReference>
<keyword evidence="5 9" id="KW-0479">Metal-binding</keyword>
<evidence type="ECO:0000256" key="5">
    <source>
        <dbReference type="ARBA" id="ARBA00022723"/>
    </source>
</evidence>
<evidence type="ECO:0000256" key="1">
    <source>
        <dbReference type="ARBA" id="ARBA00001971"/>
    </source>
</evidence>
<evidence type="ECO:0000256" key="9">
    <source>
        <dbReference type="PIRSR" id="PIRSR602401-1"/>
    </source>
</evidence>
<keyword evidence="8 9" id="KW-0408">Iron</keyword>
<comment type="subcellular location">
    <subcellularLocation>
        <location evidence="2">Membrane</location>
        <topology evidence="2">Single-pass membrane protein</topology>
    </subcellularLocation>
</comment>
<dbReference type="GO" id="GO:0020037">
    <property type="term" value="F:heme binding"/>
    <property type="evidence" value="ECO:0007669"/>
    <property type="project" value="InterPro"/>
</dbReference>
<name>A0A6P3YU51_ZIZJJ</name>